<organism evidence="1">
    <name type="scientific">marine sediment metagenome</name>
    <dbReference type="NCBI Taxonomy" id="412755"/>
    <lineage>
        <taxon>unclassified sequences</taxon>
        <taxon>metagenomes</taxon>
        <taxon>ecological metagenomes</taxon>
    </lineage>
</organism>
<evidence type="ECO:0000313" key="1">
    <source>
        <dbReference type="EMBL" id="GAH65087.1"/>
    </source>
</evidence>
<accession>X1H6S3</accession>
<name>X1H6S3_9ZZZZ</name>
<sequence length="71" mass="8415">MPFKTTTRGNGIKNSRIHTVKGGLSYNPSKLKKYLVLRKYRDERLKREVFMFQLQYNDIVVELLPLKEGRT</sequence>
<reference evidence="1" key="1">
    <citation type="journal article" date="2014" name="Front. Microbiol.">
        <title>High frequency of phylogenetically diverse reductive dehalogenase-homologous genes in deep subseafloor sedimentary metagenomes.</title>
        <authorList>
            <person name="Kawai M."/>
            <person name="Futagami T."/>
            <person name="Toyoda A."/>
            <person name="Takaki Y."/>
            <person name="Nishi S."/>
            <person name="Hori S."/>
            <person name="Arai W."/>
            <person name="Tsubouchi T."/>
            <person name="Morono Y."/>
            <person name="Uchiyama I."/>
            <person name="Ito T."/>
            <person name="Fujiyama A."/>
            <person name="Inagaki F."/>
            <person name="Takami H."/>
        </authorList>
    </citation>
    <scope>NUCLEOTIDE SEQUENCE</scope>
    <source>
        <strain evidence="1">Expedition CK06-06</strain>
    </source>
</reference>
<proteinExistence type="predicted"/>
<gene>
    <name evidence="1" type="ORF">S03H2_54239</name>
</gene>
<protein>
    <submittedName>
        <fullName evidence="1">Uncharacterized protein</fullName>
    </submittedName>
</protein>
<dbReference type="EMBL" id="BARU01034568">
    <property type="protein sequence ID" value="GAH65087.1"/>
    <property type="molecule type" value="Genomic_DNA"/>
</dbReference>
<comment type="caution">
    <text evidence="1">The sequence shown here is derived from an EMBL/GenBank/DDBJ whole genome shotgun (WGS) entry which is preliminary data.</text>
</comment>
<dbReference type="AlphaFoldDB" id="X1H6S3"/>